<dbReference type="KEGG" id="acan:ACA1_249150"/>
<accession>L8GZB0</accession>
<dbReference type="GeneID" id="14918612"/>
<evidence type="ECO:0000313" key="2">
    <source>
        <dbReference type="Proteomes" id="UP000011083"/>
    </source>
</evidence>
<organism evidence="1 2">
    <name type="scientific">Acanthamoeba castellanii (strain ATCC 30010 / Neff)</name>
    <dbReference type="NCBI Taxonomy" id="1257118"/>
    <lineage>
        <taxon>Eukaryota</taxon>
        <taxon>Amoebozoa</taxon>
        <taxon>Discosea</taxon>
        <taxon>Longamoebia</taxon>
        <taxon>Centramoebida</taxon>
        <taxon>Acanthamoebidae</taxon>
        <taxon>Acanthamoeba</taxon>
    </lineage>
</organism>
<dbReference type="AlphaFoldDB" id="L8GZB0"/>
<dbReference type="VEuPathDB" id="AmoebaDB:ACA1_249150"/>
<protein>
    <submittedName>
        <fullName evidence="1">Uncharacterized protein</fullName>
    </submittedName>
</protein>
<keyword evidence="2" id="KW-1185">Reference proteome</keyword>
<name>L8GZB0_ACACF</name>
<gene>
    <name evidence="1" type="ORF">ACA1_249150</name>
</gene>
<reference evidence="1 2" key="1">
    <citation type="journal article" date="2013" name="Genome Biol.">
        <title>Genome of Acanthamoeba castellanii highlights extensive lateral gene transfer and early evolution of tyrosine kinase signaling.</title>
        <authorList>
            <person name="Clarke M."/>
            <person name="Lohan A.J."/>
            <person name="Liu B."/>
            <person name="Lagkouvardos I."/>
            <person name="Roy S."/>
            <person name="Zafar N."/>
            <person name="Bertelli C."/>
            <person name="Schilde C."/>
            <person name="Kianianmomeni A."/>
            <person name="Burglin T.R."/>
            <person name="Frech C."/>
            <person name="Turcotte B."/>
            <person name="Kopec K.O."/>
            <person name="Synnott J.M."/>
            <person name="Choo C."/>
            <person name="Paponov I."/>
            <person name="Finkler A."/>
            <person name="Soon Heng Tan C."/>
            <person name="Hutchins A.P."/>
            <person name="Weinmeier T."/>
            <person name="Rattei T."/>
            <person name="Chu J.S."/>
            <person name="Gimenez G."/>
            <person name="Irimia M."/>
            <person name="Rigden D.J."/>
            <person name="Fitzpatrick D.A."/>
            <person name="Lorenzo-Morales J."/>
            <person name="Bateman A."/>
            <person name="Chiu C.H."/>
            <person name="Tang P."/>
            <person name="Hegemann P."/>
            <person name="Fromm H."/>
            <person name="Raoult D."/>
            <person name="Greub G."/>
            <person name="Miranda-Saavedra D."/>
            <person name="Chen N."/>
            <person name="Nash P."/>
            <person name="Ginger M.L."/>
            <person name="Horn M."/>
            <person name="Schaap P."/>
            <person name="Caler L."/>
            <person name="Loftus B."/>
        </authorList>
    </citation>
    <scope>NUCLEOTIDE SEQUENCE [LARGE SCALE GENOMIC DNA]</scope>
    <source>
        <strain evidence="1 2">Neff</strain>
    </source>
</reference>
<dbReference type="Proteomes" id="UP000011083">
    <property type="component" value="Unassembled WGS sequence"/>
</dbReference>
<sequence>MPASHTTTTATVPSSKKVIWPHETSVSLIEMMVKSLHKRKEQIWAYICRNHHPIVEATNEKAVQATGKDGCRTV</sequence>
<proteinExistence type="predicted"/>
<evidence type="ECO:0000313" key="1">
    <source>
        <dbReference type="EMBL" id="ELR17868.1"/>
    </source>
</evidence>
<dbReference type="EMBL" id="KB007971">
    <property type="protein sequence ID" value="ELR17868.1"/>
    <property type="molecule type" value="Genomic_DNA"/>
</dbReference>
<dbReference type="RefSeq" id="XP_004339881.1">
    <property type="nucleotide sequence ID" value="XM_004339833.1"/>
</dbReference>